<dbReference type="EMBL" id="CP014584">
    <property type="protein sequence ID" value="ANZ74776.1"/>
    <property type="molecule type" value="Genomic_DNA"/>
</dbReference>
<dbReference type="GO" id="GO:0004518">
    <property type="term" value="F:nuclease activity"/>
    <property type="evidence" value="ECO:0007669"/>
    <property type="project" value="InterPro"/>
</dbReference>
<evidence type="ECO:0000313" key="1">
    <source>
        <dbReference type="EMBL" id="ANZ74776.1"/>
    </source>
</evidence>
<dbReference type="OrthoDB" id="49151at2759"/>
<name>A0A1B2J9U4_PICPA</name>
<protein>
    <submittedName>
        <fullName evidence="1">BA75_01768T0</fullName>
    </submittedName>
</protein>
<dbReference type="Gene3D" id="3.90.1140.10">
    <property type="entry name" value="Cyclic phosphodiesterase"/>
    <property type="match status" value="1"/>
</dbReference>
<dbReference type="Proteomes" id="UP000094565">
    <property type="component" value="Chromosome 1"/>
</dbReference>
<evidence type="ECO:0000313" key="2">
    <source>
        <dbReference type="Proteomes" id="UP000094565"/>
    </source>
</evidence>
<organism evidence="1 2">
    <name type="scientific">Komagataella pastoris</name>
    <name type="common">Yeast</name>
    <name type="synonym">Pichia pastoris</name>
    <dbReference type="NCBI Taxonomy" id="4922"/>
    <lineage>
        <taxon>Eukaryota</taxon>
        <taxon>Fungi</taxon>
        <taxon>Dikarya</taxon>
        <taxon>Ascomycota</taxon>
        <taxon>Saccharomycotina</taxon>
        <taxon>Pichiomycetes</taxon>
        <taxon>Pichiales</taxon>
        <taxon>Pichiaceae</taxon>
        <taxon>Komagataella</taxon>
    </lineage>
</organism>
<dbReference type="AlphaFoldDB" id="A0A1B2J9U4"/>
<accession>A0A1B2J9U4</accession>
<dbReference type="InterPro" id="IPR027521">
    <property type="entry name" value="Usb1"/>
</dbReference>
<dbReference type="GO" id="GO:0034477">
    <property type="term" value="P:U6 snRNA 3'-end processing"/>
    <property type="evidence" value="ECO:0007669"/>
    <property type="project" value="InterPro"/>
</dbReference>
<sequence length="231" mass="26425">MDLGYDSADEDDTETKDLLRQWQDHRSTDGKDLGMFNDRVSLFIFVNVPLVENEMVSITKLVGQINQLFNDTYLCFEPLKTPLHISLSQNLPFQTVDEKDRFCQELTLESFQDNPVRMTTKAPYLFQSITSSKIFLSIKLGGETLKCLGTIVGQINQHIRDYFTAQESQTVYSPDNLHISIGVFKPTTKVSSKDLDEFNRRLLRWNENTSANPNLFPEIWLSSPQCSTIGV</sequence>
<reference evidence="1 2" key="1">
    <citation type="submission" date="2016-02" db="EMBL/GenBank/DDBJ databases">
        <title>Comparative genomic and transcriptomic foundation for Pichia pastoris.</title>
        <authorList>
            <person name="Love K.R."/>
            <person name="Shah K.A."/>
            <person name="Whittaker C.A."/>
            <person name="Wu J."/>
            <person name="Bartlett M.C."/>
            <person name="Ma D."/>
            <person name="Leeson R.L."/>
            <person name="Priest M."/>
            <person name="Young S.K."/>
            <person name="Love J.C."/>
        </authorList>
    </citation>
    <scope>NUCLEOTIDE SEQUENCE [LARGE SCALE GENOMIC DNA]</scope>
    <source>
        <strain evidence="1 2">ATCC 28485</strain>
    </source>
</reference>
<gene>
    <name evidence="1" type="primary">YLR132C</name>
    <name evidence="1" type="ORF">ATY40_BA7501768</name>
</gene>
<proteinExistence type="predicted"/>
<keyword evidence="2" id="KW-1185">Reference proteome</keyword>
<dbReference type="Pfam" id="PF09749">
    <property type="entry name" value="HVSL"/>
    <property type="match status" value="1"/>
</dbReference>